<dbReference type="InterPro" id="IPR006938">
    <property type="entry name" value="DUF624"/>
</dbReference>
<keyword evidence="3" id="KW-1185">Reference proteome</keyword>
<evidence type="ECO:0000313" key="2">
    <source>
        <dbReference type="EMBL" id="ROR83642.1"/>
    </source>
</evidence>
<evidence type="ECO:0000313" key="3">
    <source>
        <dbReference type="Proteomes" id="UP000266915"/>
    </source>
</evidence>
<accession>A0A3N2C828</accession>
<dbReference type="Proteomes" id="UP000266915">
    <property type="component" value="Unassembled WGS sequence"/>
</dbReference>
<feature type="transmembrane region" description="Helical" evidence="1">
    <location>
        <begin position="25"/>
        <end position="47"/>
    </location>
</feature>
<feature type="transmembrane region" description="Helical" evidence="1">
    <location>
        <begin position="80"/>
        <end position="102"/>
    </location>
</feature>
<proteinExistence type="predicted"/>
<feature type="transmembrane region" description="Helical" evidence="1">
    <location>
        <begin position="181"/>
        <end position="199"/>
    </location>
</feature>
<keyword evidence="1" id="KW-1133">Transmembrane helix</keyword>
<feature type="transmembrane region" description="Helical" evidence="1">
    <location>
        <begin position="108"/>
        <end position="134"/>
    </location>
</feature>
<keyword evidence="1" id="KW-0472">Membrane</keyword>
<evidence type="ECO:0000256" key="1">
    <source>
        <dbReference type="SAM" id="Phobius"/>
    </source>
</evidence>
<organism evidence="2 3">
    <name type="scientific">Plantibacter flavus</name>
    <dbReference type="NCBI Taxonomy" id="150123"/>
    <lineage>
        <taxon>Bacteria</taxon>
        <taxon>Bacillati</taxon>
        <taxon>Actinomycetota</taxon>
        <taxon>Actinomycetes</taxon>
        <taxon>Micrococcales</taxon>
        <taxon>Microbacteriaceae</taxon>
        <taxon>Plantibacter</taxon>
    </lineage>
</organism>
<feature type="transmembrane region" description="Helical" evidence="1">
    <location>
        <begin position="146"/>
        <end position="175"/>
    </location>
</feature>
<name>A0A3N2C828_9MICO</name>
<dbReference type="EMBL" id="RKHL01000001">
    <property type="protein sequence ID" value="ROR83642.1"/>
    <property type="molecule type" value="Genomic_DNA"/>
</dbReference>
<dbReference type="AlphaFoldDB" id="A0A3N2C828"/>
<reference evidence="2 3" key="1">
    <citation type="submission" date="2018-11" db="EMBL/GenBank/DDBJ databases">
        <title>Sequencing the genomes of 1000 actinobacteria strains.</title>
        <authorList>
            <person name="Klenk H.-P."/>
        </authorList>
    </citation>
    <scope>NUCLEOTIDE SEQUENCE [LARGE SCALE GENOMIC DNA]</scope>
    <source>
        <strain evidence="2 3">DSM 14012</strain>
    </source>
</reference>
<keyword evidence="1" id="KW-0812">Transmembrane</keyword>
<comment type="caution">
    <text evidence="2">The sequence shown here is derived from an EMBL/GenBank/DDBJ whole genome shotgun (WGS) entry which is preliminary data.</text>
</comment>
<protein>
    <submittedName>
        <fullName evidence="2">Putative membrane protein YesL</fullName>
    </submittedName>
</protein>
<dbReference type="Pfam" id="PF04854">
    <property type="entry name" value="DUF624"/>
    <property type="match status" value="1"/>
</dbReference>
<sequence length="206" mass="21441">MSGMAVKRTGWEGRLLGALVHPMNVAAAGLAAAVLSLGVVTAVPAVIAASRSMRRWLDGEEHAVFTGVFREFAATWRRSLPIGVGVVVVVAMLVVDVSFLTAQLEQGSAIAIALLAATAPVTLALGLLMLALPASASLQPDASARAWLVGAGALVARRPFTALLLLVGAVTFALVCYLFPTLLPFFGASLPAYLALLVWRRAGLQR</sequence>
<gene>
    <name evidence="2" type="ORF">EDD42_3756</name>
</gene>